<dbReference type="PANTHER" id="PTHR33908">
    <property type="entry name" value="MANNOSYLTRANSFERASE YKCB-RELATED"/>
    <property type="match status" value="1"/>
</dbReference>
<comment type="caution">
    <text evidence="9">The sequence shown here is derived from an EMBL/GenBank/DDBJ whole genome shotgun (WGS) entry which is preliminary data.</text>
</comment>
<dbReference type="InterPro" id="IPR050297">
    <property type="entry name" value="LipidA_mod_glycosyltrf_83"/>
</dbReference>
<feature type="transmembrane region" description="Helical" evidence="8">
    <location>
        <begin position="285"/>
        <end position="305"/>
    </location>
</feature>
<proteinExistence type="predicted"/>
<name>A0ABW2SJ98_9ACTO</name>
<sequence length="470" mass="50257">MVVRQAVNDLRIMVYAENVENVQARSAARRGRQRQYLDRAIPLLVGGVLFVLSMALSSIAMSTQPKLTPIDEQTHIDYAWEVSHGRIPRAGETMSQEVLDMWSCAGQDGTILPACSSRSPASGYPASGENYNFWQPPLYFMVVGPVARAVAAVDHSLGFVGALRWLGAGISALGLVALFHELRKWKVPAGAAGAASLLVMALPPVVSASSRVTPDSAVTLCSVAALVVLRRVLVEHRTDMWSSGFLTVLVAGVKVLNALPLLAAAVCVLALGLRSGPRNHRVRRVLSAISIPLSVAVVHFGWNWYQGRYIPVGYVNPVNGVNTQTVAGNPAAEWLSTIFSGSSMVSSYYFSDSVSAWTMSLWVSIIGPVIAGLAVLGWLMVDRTDKFMAVGICLLVGILVWPLAVQVQAWSTGHMYFPVMNARYGAPFLPIAAALGAMVATRRGVVPLYQMLAIGGCGLATMALLGLELS</sequence>
<keyword evidence="4" id="KW-0808">Transferase</keyword>
<keyword evidence="7 8" id="KW-0472">Membrane</keyword>
<feature type="transmembrane region" description="Helical" evidence="8">
    <location>
        <begin position="40"/>
        <end position="61"/>
    </location>
</feature>
<evidence type="ECO:0000256" key="1">
    <source>
        <dbReference type="ARBA" id="ARBA00004651"/>
    </source>
</evidence>
<comment type="subcellular location">
    <subcellularLocation>
        <location evidence="1">Cell membrane</location>
        <topology evidence="1">Multi-pass membrane protein</topology>
    </subcellularLocation>
</comment>
<keyword evidence="2" id="KW-1003">Cell membrane</keyword>
<dbReference type="RefSeq" id="WP_380971896.1">
    <property type="nucleotide sequence ID" value="NZ_JBHTEF010000001.1"/>
</dbReference>
<feature type="transmembrane region" description="Helical" evidence="8">
    <location>
        <begin position="217"/>
        <end position="233"/>
    </location>
</feature>
<dbReference type="EMBL" id="JBHTEF010000001">
    <property type="protein sequence ID" value="MFC7580152.1"/>
    <property type="molecule type" value="Genomic_DNA"/>
</dbReference>
<dbReference type="Proteomes" id="UP001596527">
    <property type="component" value="Unassembled WGS sequence"/>
</dbReference>
<evidence type="ECO:0008006" key="11">
    <source>
        <dbReference type="Google" id="ProtNLM"/>
    </source>
</evidence>
<evidence type="ECO:0000256" key="5">
    <source>
        <dbReference type="ARBA" id="ARBA00022692"/>
    </source>
</evidence>
<evidence type="ECO:0000256" key="4">
    <source>
        <dbReference type="ARBA" id="ARBA00022679"/>
    </source>
</evidence>
<feature type="transmembrane region" description="Helical" evidence="8">
    <location>
        <begin position="387"/>
        <end position="404"/>
    </location>
</feature>
<organism evidence="9 10">
    <name type="scientific">Schaalia naturae</name>
    <dbReference type="NCBI Taxonomy" id="635203"/>
    <lineage>
        <taxon>Bacteria</taxon>
        <taxon>Bacillati</taxon>
        <taxon>Actinomycetota</taxon>
        <taxon>Actinomycetes</taxon>
        <taxon>Actinomycetales</taxon>
        <taxon>Actinomycetaceae</taxon>
        <taxon>Schaalia</taxon>
    </lineage>
</organism>
<evidence type="ECO:0000313" key="10">
    <source>
        <dbReference type="Proteomes" id="UP001596527"/>
    </source>
</evidence>
<feature type="transmembrane region" description="Helical" evidence="8">
    <location>
        <begin position="133"/>
        <end position="150"/>
    </location>
</feature>
<feature type="transmembrane region" description="Helical" evidence="8">
    <location>
        <begin position="245"/>
        <end position="273"/>
    </location>
</feature>
<accession>A0ABW2SJ98</accession>
<feature type="transmembrane region" description="Helical" evidence="8">
    <location>
        <begin position="448"/>
        <end position="467"/>
    </location>
</feature>
<evidence type="ECO:0000256" key="2">
    <source>
        <dbReference type="ARBA" id="ARBA00022475"/>
    </source>
</evidence>
<keyword evidence="10" id="KW-1185">Reference proteome</keyword>
<feature type="transmembrane region" description="Helical" evidence="8">
    <location>
        <begin position="185"/>
        <end position="205"/>
    </location>
</feature>
<evidence type="ECO:0000256" key="6">
    <source>
        <dbReference type="ARBA" id="ARBA00022989"/>
    </source>
</evidence>
<keyword evidence="5 8" id="KW-0812">Transmembrane</keyword>
<feature type="transmembrane region" description="Helical" evidence="8">
    <location>
        <begin position="157"/>
        <end position="179"/>
    </location>
</feature>
<keyword evidence="6 8" id="KW-1133">Transmembrane helix</keyword>
<evidence type="ECO:0000256" key="3">
    <source>
        <dbReference type="ARBA" id="ARBA00022676"/>
    </source>
</evidence>
<gene>
    <name evidence="9" type="ORF">ACFQWG_02810</name>
</gene>
<dbReference type="PANTHER" id="PTHR33908:SF11">
    <property type="entry name" value="MEMBRANE PROTEIN"/>
    <property type="match status" value="1"/>
</dbReference>
<evidence type="ECO:0000256" key="7">
    <source>
        <dbReference type="ARBA" id="ARBA00023136"/>
    </source>
</evidence>
<feature type="transmembrane region" description="Helical" evidence="8">
    <location>
        <begin position="359"/>
        <end position="380"/>
    </location>
</feature>
<protein>
    <recommendedName>
        <fullName evidence="11">DUF2142 domain-containing protein</fullName>
    </recommendedName>
</protein>
<feature type="transmembrane region" description="Helical" evidence="8">
    <location>
        <begin position="424"/>
        <end position="441"/>
    </location>
</feature>
<keyword evidence="3" id="KW-0328">Glycosyltransferase</keyword>
<evidence type="ECO:0000256" key="8">
    <source>
        <dbReference type="SAM" id="Phobius"/>
    </source>
</evidence>
<reference evidence="10" key="1">
    <citation type="journal article" date="2019" name="Int. J. Syst. Evol. Microbiol.">
        <title>The Global Catalogue of Microorganisms (GCM) 10K type strain sequencing project: providing services to taxonomists for standard genome sequencing and annotation.</title>
        <authorList>
            <consortium name="The Broad Institute Genomics Platform"/>
            <consortium name="The Broad Institute Genome Sequencing Center for Infectious Disease"/>
            <person name="Wu L."/>
            <person name="Ma J."/>
        </authorList>
    </citation>
    <scope>NUCLEOTIDE SEQUENCE [LARGE SCALE GENOMIC DNA]</scope>
    <source>
        <strain evidence="10">CCUG 56698</strain>
    </source>
</reference>
<evidence type="ECO:0000313" key="9">
    <source>
        <dbReference type="EMBL" id="MFC7580152.1"/>
    </source>
</evidence>